<dbReference type="Pfam" id="PF07314">
    <property type="entry name" value="Lit"/>
    <property type="match status" value="1"/>
</dbReference>
<dbReference type="KEGG" id="auh:AWM75_06890"/>
<gene>
    <name evidence="1" type="ORF">AWM75_06890</name>
</gene>
<proteinExistence type="predicted"/>
<reference evidence="1 2" key="1">
    <citation type="journal article" date="2016" name="Genome Announc.">
        <title>Complete Genome Sequences of Aerococcus christensenii CCUG 28831T, Aerococcus sanguinicola CCUG 43001T, Aerococcus urinae CCUG 36881T, Aerococcus urinaeequi CCUG 28094T, Aerococcus urinaehominis CCUG 42038 BT, and Aerococcus viridans CCUG 4311T.</title>
        <authorList>
            <person name="Carkaci D."/>
            <person name="Dargis R."/>
            <person name="Nielsen X.C."/>
            <person name="Skovgaard O."/>
            <person name="Fuursted K."/>
            <person name="Christensen J.J."/>
        </authorList>
    </citation>
    <scope>NUCLEOTIDE SEQUENCE [LARGE SCALE GENOMIC DNA]</scope>
    <source>
        <strain evidence="1 2">CCUG42038B</strain>
    </source>
</reference>
<organism evidence="1 2">
    <name type="scientific">Aerococcus urinaehominis</name>
    <dbReference type="NCBI Taxonomy" id="128944"/>
    <lineage>
        <taxon>Bacteria</taxon>
        <taxon>Bacillati</taxon>
        <taxon>Bacillota</taxon>
        <taxon>Bacilli</taxon>
        <taxon>Lactobacillales</taxon>
        <taxon>Aerococcaceae</taxon>
        <taxon>Aerococcus</taxon>
    </lineage>
</organism>
<dbReference type="STRING" id="128944.AWM75_06890"/>
<dbReference type="Proteomes" id="UP000062260">
    <property type="component" value="Chromosome"/>
</dbReference>
<dbReference type="InterPro" id="IPR010178">
    <property type="entry name" value="Lit"/>
</dbReference>
<dbReference type="OrthoDB" id="9813051at2"/>
<dbReference type="NCBIfam" id="TIGR01906">
    <property type="entry name" value="integ_TIGR01906"/>
    <property type="match status" value="1"/>
</dbReference>
<dbReference type="EMBL" id="CP014163">
    <property type="protein sequence ID" value="AMB99727.1"/>
    <property type="molecule type" value="Genomic_DNA"/>
</dbReference>
<evidence type="ECO:0000313" key="2">
    <source>
        <dbReference type="Proteomes" id="UP000062260"/>
    </source>
</evidence>
<keyword evidence="2" id="KW-1185">Reference proteome</keyword>
<name>A0A0X8FN58_9LACT</name>
<protein>
    <submittedName>
        <fullName evidence="1">Uncharacterized protein</fullName>
    </submittedName>
</protein>
<dbReference type="RefSeq" id="WP_067980041.1">
    <property type="nucleotide sequence ID" value="NZ_CP014163.1"/>
</dbReference>
<sequence length="211" mass="24598">MAKISYYIKFIVLMLAMLALAISLTIALSPAIFYVNMKLGLIQPVLNFSQAEILSDYGQMMAYLHSFTRQPLSFNYFAISTAGAFHFYEVRRLFYLVYVCLFVLGPYTIYQVKHGFFEEWACHIKRDIKRLIVFLIGLLVLLVLNFSRFFTLFHQIFFNNNAWIFDPRTDPIILVLTEGFFLQLFALALCIFLGGLAWVNYYIKKPVTKIN</sequence>
<evidence type="ECO:0000313" key="1">
    <source>
        <dbReference type="EMBL" id="AMB99727.1"/>
    </source>
</evidence>
<accession>A0A0X8FN58</accession>
<dbReference type="AlphaFoldDB" id="A0A0X8FN58"/>
<reference evidence="2" key="2">
    <citation type="submission" date="2016-01" db="EMBL/GenBank/DDBJ databases">
        <title>Six Aerococcus type strain genome sequencing and assembly using PacBio and Illumina Hiseq.</title>
        <authorList>
            <person name="Carkaci D."/>
            <person name="Dargis R."/>
            <person name="Nielsen X.C."/>
            <person name="Skovgaard O."/>
            <person name="Fuursted K."/>
            <person name="Christensen J.J."/>
        </authorList>
    </citation>
    <scope>NUCLEOTIDE SEQUENCE [LARGE SCALE GENOMIC DNA]</scope>
    <source>
        <strain evidence="2">CCUG42038B</strain>
    </source>
</reference>